<dbReference type="Proteomes" id="UP000178417">
    <property type="component" value="Unassembled WGS sequence"/>
</dbReference>
<dbReference type="InterPro" id="IPR027417">
    <property type="entry name" value="P-loop_NTPase"/>
</dbReference>
<dbReference type="CDD" id="cd19499">
    <property type="entry name" value="RecA-like_ClpB_Hsp104-like"/>
    <property type="match status" value="1"/>
</dbReference>
<dbReference type="Gene3D" id="1.10.1780.10">
    <property type="entry name" value="Clp, N-terminal domain"/>
    <property type="match status" value="1"/>
</dbReference>
<evidence type="ECO:0000259" key="8">
    <source>
        <dbReference type="PROSITE" id="PS51903"/>
    </source>
</evidence>
<dbReference type="FunFam" id="3.40.50.300:FF:000010">
    <property type="entry name" value="Chaperone clpB 1, putative"/>
    <property type="match status" value="1"/>
</dbReference>
<dbReference type="SMART" id="SM00382">
    <property type="entry name" value="AAA"/>
    <property type="match status" value="2"/>
</dbReference>
<dbReference type="CDD" id="cd00009">
    <property type="entry name" value="AAA"/>
    <property type="match status" value="1"/>
</dbReference>
<dbReference type="Pfam" id="PF17871">
    <property type="entry name" value="AAA_lid_9"/>
    <property type="match status" value="1"/>
</dbReference>
<dbReference type="Pfam" id="PF02861">
    <property type="entry name" value="Clp_N"/>
    <property type="match status" value="1"/>
</dbReference>
<dbReference type="PROSITE" id="PS00870">
    <property type="entry name" value="CLPAB_1"/>
    <property type="match status" value="1"/>
</dbReference>
<dbReference type="InterPro" id="IPR004176">
    <property type="entry name" value="Clp_R_N"/>
</dbReference>
<dbReference type="GO" id="GO:0016887">
    <property type="term" value="F:ATP hydrolysis activity"/>
    <property type="evidence" value="ECO:0007669"/>
    <property type="project" value="InterPro"/>
</dbReference>
<dbReference type="InterPro" id="IPR001943">
    <property type="entry name" value="UVR_dom"/>
</dbReference>
<dbReference type="PROSITE" id="PS00871">
    <property type="entry name" value="CLPAB_2"/>
    <property type="match status" value="1"/>
</dbReference>
<comment type="caution">
    <text evidence="9">The sequence shown here is derived from an EMBL/GenBank/DDBJ whole genome shotgun (WGS) entry which is preliminary data.</text>
</comment>
<proteinExistence type="inferred from homology"/>
<dbReference type="Gene3D" id="1.10.8.60">
    <property type="match status" value="2"/>
</dbReference>
<dbReference type="PRINTS" id="PR00300">
    <property type="entry name" value="CLPPROTEASEA"/>
</dbReference>
<dbReference type="GO" id="GO:0005524">
    <property type="term" value="F:ATP binding"/>
    <property type="evidence" value="ECO:0007669"/>
    <property type="project" value="UniProtKB-KW"/>
</dbReference>
<dbReference type="PROSITE" id="PS50151">
    <property type="entry name" value="UVR"/>
    <property type="match status" value="1"/>
</dbReference>
<dbReference type="SUPFAM" id="SSF81923">
    <property type="entry name" value="Double Clp-N motif"/>
    <property type="match status" value="1"/>
</dbReference>
<keyword evidence="3 6" id="KW-0067">ATP-binding</keyword>
<dbReference type="InterPro" id="IPR019489">
    <property type="entry name" value="Clp_ATPase_C"/>
</dbReference>
<dbReference type="GO" id="GO:0034605">
    <property type="term" value="P:cellular response to heat"/>
    <property type="evidence" value="ECO:0007669"/>
    <property type="project" value="TreeGrafter"/>
</dbReference>
<accession>A0A1F4SVL3</accession>
<keyword evidence="9" id="KW-0645">Protease</keyword>
<name>A0A1F4SVL3_UNCSA</name>
<evidence type="ECO:0000256" key="5">
    <source>
        <dbReference type="PROSITE-ProRule" id="PRU01251"/>
    </source>
</evidence>
<reference evidence="9 10" key="1">
    <citation type="journal article" date="2016" name="Nat. Commun.">
        <title>Thousands of microbial genomes shed light on interconnected biogeochemical processes in an aquifer system.</title>
        <authorList>
            <person name="Anantharaman K."/>
            <person name="Brown C.T."/>
            <person name="Hug L.A."/>
            <person name="Sharon I."/>
            <person name="Castelle C.J."/>
            <person name="Probst A.J."/>
            <person name="Thomas B.C."/>
            <person name="Singh A."/>
            <person name="Wilkins M.J."/>
            <person name="Karaoz U."/>
            <person name="Brodie E.L."/>
            <person name="Williams K.H."/>
            <person name="Hubbard S.S."/>
            <person name="Banfield J.F."/>
        </authorList>
    </citation>
    <scope>NUCLEOTIDE SEQUENCE [LARGE SCALE GENOMIC DNA]</scope>
</reference>
<dbReference type="InterPro" id="IPR003959">
    <property type="entry name" value="ATPase_AAA_core"/>
</dbReference>
<keyword evidence="9" id="KW-0378">Hydrolase</keyword>
<keyword evidence="2 6" id="KW-0547">Nucleotide-binding</keyword>
<dbReference type="PROSITE" id="PS51903">
    <property type="entry name" value="CLP_R"/>
    <property type="match status" value="1"/>
</dbReference>
<dbReference type="GO" id="GO:0008233">
    <property type="term" value="F:peptidase activity"/>
    <property type="evidence" value="ECO:0007669"/>
    <property type="project" value="UniProtKB-KW"/>
</dbReference>
<comment type="similarity">
    <text evidence="6">Belongs to the ClpA/ClpB family.</text>
</comment>
<sequence>MFERFSEHAIRLIMAAQEEAKRTKSSQVEKEHLLLGMLKENEPSILKVIELFNVAPGDLKTKLEDKIIQESITVNIEIPFSNTVKKVIELSWEEARNLGHSYIGVEHLFLALLREGSGTVSEILKDFNITLQQARTQLISIMTQQTILPKNFPKKTDTPVLDTFGRDITLLSRESKLDPVIGRHKEIERVIQTLSRRKKNNPVLVGEAGVGKTAIVEGLAQRIVSGNVPHLLLDKRIIALDLGLLVSGTRFRGEFEERLKKIMMEIIKSGKVILFIDEVHTLIGAGAAEGAMDAANILKPALARGEIHVIGATTLNEYRKKIESDPALERRFQPVIVDEPKVPETIEILKGLRARYEEFHKVRITGDALVAAARLSDRYMSERKLPDKAIDLMDEASSKIMLKASVAPPELIELNKKLEEIKIKKEAAVQNQEYESAAEMRDQETKLKIQYEEIAKKSSAIPYDEYPIVNSEVIAEIVSSWTGFPVTQLTEEETKRLLKMEDELGSRVVGQKEAITTISKSIRRARTGLKNPNRPIGSFIFLGPSGVGKTELAKRLADFLFGDPDAMVRIDMSEYLEAHTISRLLGSPPGYIGHGEGGLLTEPVRKKPHSVVLLDEIEKAHKDIMNILLQILEDGTATDAQGRKVDFKNTVIIMTSNIGGELFNKENSIGFINRNDAHANYEKTKKDVLDKLSKEFRPEFLNRVDEVVVFAPLSKEDLGEIVKLMINDVNERIKEKEMEITISKKAENFLVEKGFDPKFGARLLRRTIEDNIEDALSEDVLRGKITFGSQIKADLKDEKIIFTSKQISTSKEAPVKEEVLQEK</sequence>
<dbReference type="FunFam" id="3.40.50.300:FF:000025">
    <property type="entry name" value="ATP-dependent Clp protease subunit"/>
    <property type="match status" value="1"/>
</dbReference>
<evidence type="ECO:0000313" key="10">
    <source>
        <dbReference type="Proteomes" id="UP000178417"/>
    </source>
</evidence>
<dbReference type="InterPro" id="IPR003593">
    <property type="entry name" value="AAA+_ATPase"/>
</dbReference>
<dbReference type="InterPro" id="IPR036628">
    <property type="entry name" value="Clp_N_dom_sf"/>
</dbReference>
<dbReference type="SUPFAM" id="SSF52540">
    <property type="entry name" value="P-loop containing nucleoside triphosphate hydrolases"/>
    <property type="match status" value="2"/>
</dbReference>
<feature type="domain" description="UVR" evidence="7">
    <location>
        <begin position="415"/>
        <end position="450"/>
    </location>
</feature>
<dbReference type="EMBL" id="MEUB01000009">
    <property type="protein sequence ID" value="OGC24460.1"/>
    <property type="molecule type" value="Genomic_DNA"/>
</dbReference>
<organism evidence="9 10">
    <name type="scientific">candidate division WOR-1 bacterium RIFOXYB2_FULL_37_13</name>
    <dbReference type="NCBI Taxonomy" id="1802579"/>
    <lineage>
        <taxon>Bacteria</taxon>
        <taxon>Bacillati</taxon>
        <taxon>Saganbacteria</taxon>
    </lineage>
</organism>
<dbReference type="Pfam" id="PF07724">
    <property type="entry name" value="AAA_2"/>
    <property type="match status" value="1"/>
</dbReference>
<dbReference type="PANTHER" id="PTHR11638:SF18">
    <property type="entry name" value="HEAT SHOCK PROTEIN 104"/>
    <property type="match status" value="1"/>
</dbReference>
<dbReference type="Gene3D" id="3.40.50.300">
    <property type="entry name" value="P-loop containing nucleotide triphosphate hydrolases"/>
    <property type="match status" value="2"/>
</dbReference>
<feature type="domain" description="Clp R" evidence="8">
    <location>
        <begin position="2"/>
        <end position="144"/>
    </location>
</feature>
<dbReference type="GO" id="GO:0006508">
    <property type="term" value="P:proteolysis"/>
    <property type="evidence" value="ECO:0007669"/>
    <property type="project" value="UniProtKB-KW"/>
</dbReference>
<gene>
    <name evidence="9" type="ORF">A2310_08425</name>
</gene>
<evidence type="ECO:0000256" key="4">
    <source>
        <dbReference type="ARBA" id="ARBA00023186"/>
    </source>
</evidence>
<dbReference type="Pfam" id="PF00004">
    <property type="entry name" value="AAA"/>
    <property type="match status" value="1"/>
</dbReference>
<evidence type="ECO:0000256" key="3">
    <source>
        <dbReference type="ARBA" id="ARBA00022840"/>
    </source>
</evidence>
<dbReference type="InterPro" id="IPR050130">
    <property type="entry name" value="ClpA_ClpB"/>
</dbReference>
<evidence type="ECO:0000259" key="7">
    <source>
        <dbReference type="PROSITE" id="PS50151"/>
    </source>
</evidence>
<keyword evidence="1 5" id="KW-0677">Repeat</keyword>
<dbReference type="InterPro" id="IPR028299">
    <property type="entry name" value="ClpA/B_CS2"/>
</dbReference>
<keyword evidence="4 6" id="KW-0143">Chaperone</keyword>
<evidence type="ECO:0000313" key="9">
    <source>
        <dbReference type="EMBL" id="OGC24460.1"/>
    </source>
</evidence>
<dbReference type="InterPro" id="IPR001270">
    <property type="entry name" value="ClpA/B"/>
</dbReference>
<dbReference type="Gene3D" id="4.10.860.10">
    <property type="entry name" value="UVR domain"/>
    <property type="match status" value="1"/>
</dbReference>
<dbReference type="InterPro" id="IPR041546">
    <property type="entry name" value="ClpA/ClpB_AAA_lid"/>
</dbReference>
<dbReference type="SMART" id="SM01086">
    <property type="entry name" value="ClpB_D2-small"/>
    <property type="match status" value="1"/>
</dbReference>
<dbReference type="AlphaFoldDB" id="A0A1F4SVL3"/>
<evidence type="ECO:0000256" key="6">
    <source>
        <dbReference type="RuleBase" id="RU004432"/>
    </source>
</evidence>
<dbReference type="PANTHER" id="PTHR11638">
    <property type="entry name" value="ATP-DEPENDENT CLP PROTEASE"/>
    <property type="match status" value="1"/>
</dbReference>
<dbReference type="Pfam" id="PF10431">
    <property type="entry name" value="ClpB_D2-small"/>
    <property type="match status" value="1"/>
</dbReference>
<dbReference type="GO" id="GO:0005737">
    <property type="term" value="C:cytoplasm"/>
    <property type="evidence" value="ECO:0007669"/>
    <property type="project" value="TreeGrafter"/>
</dbReference>
<dbReference type="InterPro" id="IPR018368">
    <property type="entry name" value="ClpA/B_CS1"/>
</dbReference>
<evidence type="ECO:0000256" key="1">
    <source>
        <dbReference type="ARBA" id="ARBA00022737"/>
    </source>
</evidence>
<protein>
    <submittedName>
        <fullName evidence="9">ATP-dependent Clp protease ATP-binding subunit ClpC</fullName>
    </submittedName>
</protein>
<evidence type="ECO:0000256" key="2">
    <source>
        <dbReference type="ARBA" id="ARBA00022741"/>
    </source>
</evidence>
<dbReference type="STRING" id="1802579.A2310_08425"/>